<dbReference type="GO" id="GO:0003964">
    <property type="term" value="F:RNA-directed DNA polymerase activity"/>
    <property type="evidence" value="ECO:0007669"/>
    <property type="project" value="UniProtKB-KW"/>
</dbReference>
<proteinExistence type="predicted"/>
<evidence type="ECO:0000256" key="1">
    <source>
        <dbReference type="SAM" id="MobiDB-lite"/>
    </source>
</evidence>
<reference evidence="2" key="1">
    <citation type="journal article" date="2019" name="Sci. Rep.">
        <title>Draft genome of Tanacetum cinerariifolium, the natural source of mosquito coil.</title>
        <authorList>
            <person name="Yamashiro T."/>
            <person name="Shiraishi A."/>
            <person name="Satake H."/>
            <person name="Nakayama K."/>
        </authorList>
    </citation>
    <scope>NUCLEOTIDE SEQUENCE</scope>
</reference>
<dbReference type="AlphaFoldDB" id="A0A699QE36"/>
<feature type="region of interest" description="Disordered" evidence="1">
    <location>
        <begin position="12"/>
        <end position="37"/>
    </location>
</feature>
<keyword evidence="2" id="KW-0548">Nucleotidyltransferase</keyword>
<gene>
    <name evidence="2" type="ORF">Tci_837297</name>
</gene>
<sequence length="147" mass="16604">MTPKAIEELISQRNGNGGNRNGNHGDGGNNGNGNLNKNGRGAMPVAHVCTYQDFVKCQLLNFKGTKGVVGLTRWFEKMETMFHINNCPKVYQVKYATCTLLDSALWNSYKMTVGVDVAFAMIWRDLMKLMTEMYCPRNEIQKMKTEL</sequence>
<dbReference type="EMBL" id="BKCJ011006113">
    <property type="protein sequence ID" value="GFC65327.1"/>
    <property type="molecule type" value="Genomic_DNA"/>
</dbReference>
<comment type="caution">
    <text evidence="2">The sequence shown here is derived from an EMBL/GenBank/DDBJ whole genome shotgun (WGS) entry which is preliminary data.</text>
</comment>
<keyword evidence="2" id="KW-0808">Transferase</keyword>
<organism evidence="2">
    <name type="scientific">Tanacetum cinerariifolium</name>
    <name type="common">Dalmatian daisy</name>
    <name type="synonym">Chrysanthemum cinerariifolium</name>
    <dbReference type="NCBI Taxonomy" id="118510"/>
    <lineage>
        <taxon>Eukaryota</taxon>
        <taxon>Viridiplantae</taxon>
        <taxon>Streptophyta</taxon>
        <taxon>Embryophyta</taxon>
        <taxon>Tracheophyta</taxon>
        <taxon>Spermatophyta</taxon>
        <taxon>Magnoliopsida</taxon>
        <taxon>eudicotyledons</taxon>
        <taxon>Gunneridae</taxon>
        <taxon>Pentapetalae</taxon>
        <taxon>asterids</taxon>
        <taxon>campanulids</taxon>
        <taxon>Asterales</taxon>
        <taxon>Asteraceae</taxon>
        <taxon>Asteroideae</taxon>
        <taxon>Anthemideae</taxon>
        <taxon>Anthemidinae</taxon>
        <taxon>Tanacetum</taxon>
    </lineage>
</organism>
<keyword evidence="2" id="KW-0695">RNA-directed DNA polymerase</keyword>
<protein>
    <submittedName>
        <fullName evidence="2">Putative reverse transcriptase domain-containing protein</fullName>
    </submittedName>
</protein>
<accession>A0A699QE36</accession>
<evidence type="ECO:0000313" key="2">
    <source>
        <dbReference type="EMBL" id="GFC65327.1"/>
    </source>
</evidence>
<name>A0A699QE36_TANCI</name>
<feature type="compositionally biased region" description="Gly residues" evidence="1">
    <location>
        <begin position="15"/>
        <end position="31"/>
    </location>
</feature>